<dbReference type="Proteomes" id="UP000501427">
    <property type="component" value="Chromosome"/>
</dbReference>
<sequence>MMIRLADVEDAAALDHFFGQLDRETGFMLYEVGERPSNIEGQRQRLAAMQGTANQRMWLLVLAGEVQGFAVLIGGGLARNRHCAQVVMGLRSSARGQGWGERLLRTLIASAPDCGISRLELGVMAHNEVAHSLYRKCGFMDEGLRRQAYRLDEGYVDEISMGLLLPFTAP</sequence>
<evidence type="ECO:0000313" key="4">
    <source>
        <dbReference type="EMBL" id="QJT20536.1"/>
    </source>
</evidence>
<keyword evidence="2" id="KW-0012">Acyltransferase</keyword>
<dbReference type="GO" id="GO:0016747">
    <property type="term" value="F:acyltransferase activity, transferring groups other than amino-acyl groups"/>
    <property type="evidence" value="ECO:0007669"/>
    <property type="project" value="InterPro"/>
</dbReference>
<evidence type="ECO:0000313" key="5">
    <source>
        <dbReference type="Proteomes" id="UP000501427"/>
    </source>
</evidence>
<evidence type="ECO:0000256" key="2">
    <source>
        <dbReference type="ARBA" id="ARBA00023315"/>
    </source>
</evidence>
<dbReference type="CDD" id="cd04301">
    <property type="entry name" value="NAT_SF"/>
    <property type="match status" value="1"/>
</dbReference>
<dbReference type="InterPro" id="IPR016181">
    <property type="entry name" value="Acyl_CoA_acyltransferase"/>
</dbReference>
<reference evidence="4 5" key="1">
    <citation type="submission" date="2019-03" db="EMBL/GenBank/DDBJ databases">
        <title>Novel transposon Tn6433 accelerates the dissemination of tet(E) in Aeromonas from aerobic biofilm under oxytetracycline stress.</title>
        <authorList>
            <person name="Shi Y."/>
            <person name="Tian Z."/>
            <person name="Zhang Y."/>
            <person name="Zhang H."/>
            <person name="Yang M."/>
        </authorList>
    </citation>
    <scope>NUCLEOTIDE SEQUENCE [LARGE SCALE GENOMIC DNA]</scope>
    <source>
        <strain evidence="4 5">T0.1-19</strain>
    </source>
</reference>
<keyword evidence="1 4" id="KW-0808">Transferase</keyword>
<dbReference type="Gene3D" id="3.40.630.30">
    <property type="match status" value="1"/>
</dbReference>
<protein>
    <submittedName>
        <fullName evidence="4">GNAT family N-acetyltransferase</fullName>
    </submittedName>
</protein>
<dbReference type="Pfam" id="PF00583">
    <property type="entry name" value="Acetyltransf_1"/>
    <property type="match status" value="1"/>
</dbReference>
<dbReference type="InterPro" id="IPR000182">
    <property type="entry name" value="GNAT_dom"/>
</dbReference>
<dbReference type="PANTHER" id="PTHR43877">
    <property type="entry name" value="AMINOALKYLPHOSPHONATE N-ACETYLTRANSFERASE-RELATED-RELATED"/>
    <property type="match status" value="1"/>
</dbReference>
<accession>A0A6M4YDD3</accession>
<evidence type="ECO:0000259" key="3">
    <source>
        <dbReference type="PROSITE" id="PS51186"/>
    </source>
</evidence>
<proteinExistence type="predicted"/>
<name>A0A6M4YDD3_AERME</name>
<dbReference type="PANTHER" id="PTHR43877:SF2">
    <property type="entry name" value="AMINOALKYLPHOSPHONATE N-ACETYLTRANSFERASE-RELATED"/>
    <property type="match status" value="1"/>
</dbReference>
<dbReference type="PROSITE" id="PS51186">
    <property type="entry name" value="GNAT"/>
    <property type="match status" value="1"/>
</dbReference>
<dbReference type="SUPFAM" id="SSF55729">
    <property type="entry name" value="Acyl-CoA N-acyltransferases (Nat)"/>
    <property type="match status" value="1"/>
</dbReference>
<feature type="domain" description="N-acetyltransferase" evidence="3">
    <location>
        <begin position="1"/>
        <end position="166"/>
    </location>
</feature>
<dbReference type="AlphaFoldDB" id="A0A6M4YDD3"/>
<organism evidence="4 5">
    <name type="scientific">Aeromonas media</name>
    <dbReference type="NCBI Taxonomy" id="651"/>
    <lineage>
        <taxon>Bacteria</taxon>
        <taxon>Pseudomonadati</taxon>
        <taxon>Pseudomonadota</taxon>
        <taxon>Gammaproteobacteria</taxon>
        <taxon>Aeromonadales</taxon>
        <taxon>Aeromonadaceae</taxon>
        <taxon>Aeromonas</taxon>
    </lineage>
</organism>
<evidence type="ECO:0000256" key="1">
    <source>
        <dbReference type="ARBA" id="ARBA00022679"/>
    </source>
</evidence>
<dbReference type="EMBL" id="CP038441">
    <property type="protein sequence ID" value="QJT20536.1"/>
    <property type="molecule type" value="Genomic_DNA"/>
</dbReference>
<gene>
    <name evidence="4" type="ORF">E4184_02985</name>
</gene>
<dbReference type="InterPro" id="IPR050832">
    <property type="entry name" value="Bact_Acetyltransf"/>
</dbReference>